<proteinExistence type="predicted"/>
<gene>
    <name evidence="2" type="ORF">BDW42DRAFT_179645</name>
</gene>
<name>A0A2J5HGJ0_9EURO</name>
<dbReference type="EMBL" id="KZ559631">
    <property type="protein sequence ID" value="PLN75961.1"/>
    <property type="molecule type" value="Genomic_DNA"/>
</dbReference>
<organism evidence="2 3">
    <name type="scientific">Aspergillus taichungensis</name>
    <dbReference type="NCBI Taxonomy" id="482145"/>
    <lineage>
        <taxon>Eukaryota</taxon>
        <taxon>Fungi</taxon>
        <taxon>Dikarya</taxon>
        <taxon>Ascomycota</taxon>
        <taxon>Pezizomycotina</taxon>
        <taxon>Eurotiomycetes</taxon>
        <taxon>Eurotiomycetidae</taxon>
        <taxon>Eurotiales</taxon>
        <taxon>Aspergillaceae</taxon>
        <taxon>Aspergillus</taxon>
        <taxon>Aspergillus subgen. Circumdati</taxon>
    </lineage>
</organism>
<evidence type="ECO:0000256" key="1">
    <source>
        <dbReference type="SAM" id="MobiDB-lite"/>
    </source>
</evidence>
<evidence type="ECO:0000313" key="2">
    <source>
        <dbReference type="EMBL" id="PLN75961.1"/>
    </source>
</evidence>
<dbReference type="AlphaFoldDB" id="A0A2J5HGJ0"/>
<feature type="compositionally biased region" description="Basic and acidic residues" evidence="1">
    <location>
        <begin position="32"/>
        <end position="51"/>
    </location>
</feature>
<keyword evidence="3" id="KW-1185">Reference proteome</keyword>
<reference evidence="3" key="1">
    <citation type="submission" date="2017-12" db="EMBL/GenBank/DDBJ databases">
        <authorList>
            <consortium name="DOE Joint Genome Institute"/>
            <person name="Mondo S.J."/>
            <person name="Kjaerbolling I."/>
            <person name="Vesth T.C."/>
            <person name="Frisvad J.C."/>
            <person name="Nybo J.L."/>
            <person name="Theobald S."/>
            <person name="Kuo A."/>
            <person name="Bowyer P."/>
            <person name="Matsuda Y."/>
            <person name="Lyhne E.K."/>
            <person name="Kogle M.E."/>
            <person name="Clum A."/>
            <person name="Lipzen A."/>
            <person name="Salamov A."/>
            <person name="Ngan C.Y."/>
            <person name="Daum C."/>
            <person name="Chiniquy J."/>
            <person name="Barry K."/>
            <person name="LaButti K."/>
            <person name="Haridas S."/>
            <person name="Simmons B.A."/>
            <person name="Magnuson J.K."/>
            <person name="Mortensen U.H."/>
            <person name="Larsen T.O."/>
            <person name="Grigoriev I.V."/>
            <person name="Baker S.E."/>
            <person name="Andersen M.R."/>
            <person name="Nordberg H.P."/>
            <person name="Cantor M.N."/>
            <person name="Hua S.X."/>
        </authorList>
    </citation>
    <scope>NUCLEOTIDE SEQUENCE [LARGE SCALE GENOMIC DNA]</scope>
    <source>
        <strain evidence="3">IBT 19404</strain>
    </source>
</reference>
<sequence length="57" mass="6721">MQFRHKAWGDPRHRQKLWRHLGIGMTEGNGMRCDDTSPESSRKVTRSDRNLGKRIQT</sequence>
<protein>
    <submittedName>
        <fullName evidence="2">Uncharacterized protein</fullName>
    </submittedName>
</protein>
<feature type="region of interest" description="Disordered" evidence="1">
    <location>
        <begin position="27"/>
        <end position="57"/>
    </location>
</feature>
<accession>A0A2J5HGJ0</accession>
<evidence type="ECO:0000313" key="3">
    <source>
        <dbReference type="Proteomes" id="UP000235023"/>
    </source>
</evidence>
<dbReference type="Proteomes" id="UP000235023">
    <property type="component" value="Unassembled WGS sequence"/>
</dbReference>